<dbReference type="AlphaFoldDB" id="X1TZM7"/>
<name>X1TZM7_9ZZZZ</name>
<sequence length="47" mass="5312">AEAGKILRQDGFYAGDGYYILDAAYVGDTYWGSKMNRFPDECKIITK</sequence>
<proteinExistence type="predicted"/>
<dbReference type="EMBL" id="BARW01024869">
    <property type="protein sequence ID" value="GAI96831.1"/>
    <property type="molecule type" value="Genomic_DNA"/>
</dbReference>
<gene>
    <name evidence="1" type="ORF">S12H4_40901</name>
</gene>
<feature type="non-terminal residue" evidence="1">
    <location>
        <position position="1"/>
    </location>
</feature>
<protein>
    <submittedName>
        <fullName evidence="1">Uncharacterized protein</fullName>
    </submittedName>
</protein>
<comment type="caution">
    <text evidence="1">The sequence shown here is derived from an EMBL/GenBank/DDBJ whole genome shotgun (WGS) entry which is preliminary data.</text>
</comment>
<evidence type="ECO:0000313" key="1">
    <source>
        <dbReference type="EMBL" id="GAI96831.1"/>
    </source>
</evidence>
<reference evidence="1" key="1">
    <citation type="journal article" date="2014" name="Front. Microbiol.">
        <title>High frequency of phylogenetically diverse reductive dehalogenase-homologous genes in deep subseafloor sedimentary metagenomes.</title>
        <authorList>
            <person name="Kawai M."/>
            <person name="Futagami T."/>
            <person name="Toyoda A."/>
            <person name="Takaki Y."/>
            <person name="Nishi S."/>
            <person name="Hori S."/>
            <person name="Arai W."/>
            <person name="Tsubouchi T."/>
            <person name="Morono Y."/>
            <person name="Uchiyama I."/>
            <person name="Ito T."/>
            <person name="Fujiyama A."/>
            <person name="Inagaki F."/>
            <person name="Takami H."/>
        </authorList>
    </citation>
    <scope>NUCLEOTIDE SEQUENCE</scope>
    <source>
        <strain evidence="1">Expedition CK06-06</strain>
    </source>
</reference>
<organism evidence="1">
    <name type="scientific">marine sediment metagenome</name>
    <dbReference type="NCBI Taxonomy" id="412755"/>
    <lineage>
        <taxon>unclassified sequences</taxon>
        <taxon>metagenomes</taxon>
        <taxon>ecological metagenomes</taxon>
    </lineage>
</organism>
<accession>X1TZM7</accession>